<proteinExistence type="inferred from homology"/>
<dbReference type="Gene3D" id="3.40.50.720">
    <property type="entry name" value="NAD(P)-binding Rossmann-like Domain"/>
    <property type="match status" value="1"/>
</dbReference>
<accession>A0A1F7VIZ4</accession>
<dbReference type="AlphaFoldDB" id="A0A1F7VIZ4"/>
<dbReference type="HAMAP" id="MF_01925">
    <property type="entry name" value="P5C_reductase"/>
    <property type="match status" value="1"/>
</dbReference>
<dbReference type="PANTHER" id="PTHR11645:SF0">
    <property type="entry name" value="PYRROLINE-5-CARBOXYLATE REDUCTASE 3"/>
    <property type="match status" value="1"/>
</dbReference>
<comment type="similarity">
    <text evidence="1">Belongs to the pyrroline-5-carboxylate reductase family.</text>
</comment>
<evidence type="ECO:0000259" key="5">
    <source>
        <dbReference type="Pfam" id="PF03807"/>
    </source>
</evidence>
<sequence length="272" mass="28900">MRTVIIGAGVMGSAFARAWTRPHTKTFGEGVKHAVVAPKNLTVCDPDAKKLVPLKREMGITISSDSRSAVARAGVILLAVKPQQIYAALGVLQSVLKKNQLIISIAAGIAMRSIETILARRHPIVRAMPNLPLTINEGITAWCANSAVGKAQKRIAQNFLSAGAITCEVKESQLNAVTALSAVGQGVLYTFMALLLEEIVALRVPRAAADQLVRTTIAGAARLLQQSAHTARELAAHVATKGGITEAALKSVQRDHFNRLITHAVRAAYARA</sequence>
<dbReference type="GO" id="GO:0055129">
    <property type="term" value="P:L-proline biosynthetic process"/>
    <property type="evidence" value="ECO:0007669"/>
    <property type="project" value="TreeGrafter"/>
</dbReference>
<feature type="binding site" evidence="4">
    <location>
        <begin position="79"/>
        <end position="82"/>
    </location>
    <ligand>
        <name>NADP(+)</name>
        <dbReference type="ChEBI" id="CHEBI:58349"/>
    </ligand>
</feature>
<feature type="domain" description="Pyrroline-5-carboxylate reductase catalytic N-terminal" evidence="5">
    <location>
        <begin position="4"/>
        <end position="108"/>
    </location>
</feature>
<dbReference type="InterPro" id="IPR000304">
    <property type="entry name" value="Pyrroline-COOH_reductase"/>
</dbReference>
<evidence type="ECO:0000256" key="4">
    <source>
        <dbReference type="PIRSR" id="PIRSR000193-1"/>
    </source>
</evidence>
<evidence type="ECO:0000256" key="1">
    <source>
        <dbReference type="ARBA" id="ARBA00005525"/>
    </source>
</evidence>
<dbReference type="InterPro" id="IPR036291">
    <property type="entry name" value="NAD(P)-bd_dom_sf"/>
</dbReference>
<reference evidence="7 8" key="1">
    <citation type="journal article" date="2016" name="Nat. Commun.">
        <title>Thousands of microbial genomes shed light on interconnected biogeochemical processes in an aquifer system.</title>
        <authorList>
            <person name="Anantharaman K."/>
            <person name="Brown C.T."/>
            <person name="Hug L.A."/>
            <person name="Sharon I."/>
            <person name="Castelle C.J."/>
            <person name="Probst A.J."/>
            <person name="Thomas B.C."/>
            <person name="Singh A."/>
            <person name="Wilkins M.J."/>
            <person name="Karaoz U."/>
            <person name="Brodie E.L."/>
            <person name="Williams K.H."/>
            <person name="Hubbard S.S."/>
            <person name="Banfield J.F."/>
        </authorList>
    </citation>
    <scope>NUCLEOTIDE SEQUENCE [LARGE SCALE GENOMIC DNA]</scope>
</reference>
<dbReference type="EMBL" id="MGEU01000032">
    <property type="protein sequence ID" value="OGL90480.1"/>
    <property type="molecule type" value="Genomic_DNA"/>
</dbReference>
<dbReference type="Pfam" id="PF03807">
    <property type="entry name" value="F420_oxidored"/>
    <property type="match status" value="1"/>
</dbReference>
<feature type="binding site" evidence="4">
    <location>
        <begin position="6"/>
        <end position="11"/>
    </location>
    <ligand>
        <name>NADP(+)</name>
        <dbReference type="ChEBI" id="CHEBI:58349"/>
    </ligand>
</feature>
<name>A0A1F7VIZ4_9BACT</name>
<dbReference type="Gene3D" id="1.10.3730.10">
    <property type="entry name" value="ProC C-terminal domain-like"/>
    <property type="match status" value="1"/>
</dbReference>
<keyword evidence="3" id="KW-0560">Oxidoreductase</keyword>
<dbReference type="SUPFAM" id="SSF48179">
    <property type="entry name" value="6-phosphogluconate dehydrogenase C-terminal domain-like"/>
    <property type="match status" value="1"/>
</dbReference>
<dbReference type="InterPro" id="IPR029036">
    <property type="entry name" value="P5CR_dimer"/>
</dbReference>
<evidence type="ECO:0000256" key="3">
    <source>
        <dbReference type="ARBA" id="ARBA00023002"/>
    </source>
</evidence>
<organism evidence="7 8">
    <name type="scientific">Candidatus Uhrbacteria bacterium RIFCSPLOWO2_02_FULL_54_37</name>
    <dbReference type="NCBI Taxonomy" id="1802412"/>
    <lineage>
        <taxon>Bacteria</taxon>
        <taxon>Candidatus Uhriibacteriota</taxon>
    </lineage>
</organism>
<evidence type="ECO:0000259" key="6">
    <source>
        <dbReference type="Pfam" id="PF14748"/>
    </source>
</evidence>
<dbReference type="PIRSF" id="PIRSF000193">
    <property type="entry name" value="Pyrrol-5-carb_rd"/>
    <property type="match status" value="1"/>
</dbReference>
<evidence type="ECO:0000256" key="2">
    <source>
        <dbReference type="ARBA" id="ARBA00022857"/>
    </source>
</evidence>
<feature type="domain" description="Pyrroline-5-carboxylate reductase dimerisation" evidence="6">
    <location>
        <begin position="171"/>
        <end position="272"/>
    </location>
</feature>
<dbReference type="Pfam" id="PF14748">
    <property type="entry name" value="P5CR_dimer"/>
    <property type="match status" value="1"/>
</dbReference>
<dbReference type="InterPro" id="IPR028939">
    <property type="entry name" value="P5C_Rdtase_cat_N"/>
</dbReference>
<feature type="non-terminal residue" evidence="7">
    <location>
        <position position="272"/>
    </location>
</feature>
<evidence type="ECO:0000313" key="8">
    <source>
        <dbReference type="Proteomes" id="UP000177750"/>
    </source>
</evidence>
<dbReference type="Proteomes" id="UP000177750">
    <property type="component" value="Unassembled WGS sequence"/>
</dbReference>
<evidence type="ECO:0000313" key="7">
    <source>
        <dbReference type="EMBL" id="OGL90480.1"/>
    </source>
</evidence>
<evidence type="ECO:0008006" key="9">
    <source>
        <dbReference type="Google" id="ProtNLM"/>
    </source>
</evidence>
<keyword evidence="2 4" id="KW-0521">NADP</keyword>
<dbReference type="GO" id="GO:0004735">
    <property type="term" value="F:pyrroline-5-carboxylate reductase activity"/>
    <property type="evidence" value="ECO:0007669"/>
    <property type="project" value="InterPro"/>
</dbReference>
<dbReference type="InterPro" id="IPR008927">
    <property type="entry name" value="6-PGluconate_DH-like_C_sf"/>
</dbReference>
<protein>
    <recommendedName>
        <fullName evidence="9">Pyrroline-5-carboxylate reductase</fullName>
    </recommendedName>
</protein>
<dbReference type="PANTHER" id="PTHR11645">
    <property type="entry name" value="PYRROLINE-5-CARBOXYLATE REDUCTASE"/>
    <property type="match status" value="1"/>
</dbReference>
<gene>
    <name evidence="7" type="ORF">A3J36_02895</name>
</gene>
<comment type="caution">
    <text evidence="7">The sequence shown here is derived from an EMBL/GenBank/DDBJ whole genome shotgun (WGS) entry which is preliminary data.</text>
</comment>
<dbReference type="SUPFAM" id="SSF51735">
    <property type="entry name" value="NAD(P)-binding Rossmann-fold domains"/>
    <property type="match status" value="1"/>
</dbReference>